<dbReference type="CDD" id="cd04497">
    <property type="entry name" value="hPOT1_OB1_like"/>
    <property type="match status" value="1"/>
</dbReference>
<feature type="compositionally biased region" description="Acidic residues" evidence="1">
    <location>
        <begin position="844"/>
        <end position="855"/>
    </location>
</feature>
<feature type="region of interest" description="Disordered" evidence="1">
    <location>
        <begin position="115"/>
        <end position="160"/>
    </location>
</feature>
<dbReference type="SMART" id="SM00976">
    <property type="entry name" value="Telo_bind"/>
    <property type="match status" value="1"/>
</dbReference>
<protein>
    <recommendedName>
        <fullName evidence="2">Telomeric single stranded DNA binding POT1/Cdc13 domain-containing protein</fullName>
    </recommendedName>
</protein>
<dbReference type="InterPro" id="IPR011564">
    <property type="entry name" value="Telomer_end-bd_POT1/Cdc13"/>
</dbReference>
<reference evidence="3" key="1">
    <citation type="journal article" date="2023" name="IMA Fungus">
        <title>Comparative genomic study of the Penicillium genus elucidates a diverse pangenome and 15 lateral gene transfer events.</title>
        <authorList>
            <person name="Petersen C."/>
            <person name="Sorensen T."/>
            <person name="Nielsen M.R."/>
            <person name="Sondergaard T.E."/>
            <person name="Sorensen J.L."/>
            <person name="Fitzpatrick D.A."/>
            <person name="Frisvad J.C."/>
            <person name="Nielsen K.L."/>
        </authorList>
    </citation>
    <scope>NUCLEOTIDE SEQUENCE</scope>
    <source>
        <strain evidence="3">IBT 17514</strain>
    </source>
</reference>
<feature type="compositionally biased region" description="Acidic residues" evidence="1">
    <location>
        <begin position="726"/>
        <end position="763"/>
    </location>
</feature>
<feature type="compositionally biased region" description="Basic and acidic residues" evidence="1">
    <location>
        <begin position="491"/>
        <end position="508"/>
    </location>
</feature>
<accession>A0AAD6HCV3</accession>
<evidence type="ECO:0000313" key="3">
    <source>
        <dbReference type="EMBL" id="KAJ5708944.1"/>
    </source>
</evidence>
<evidence type="ECO:0000256" key="1">
    <source>
        <dbReference type="SAM" id="MobiDB-lite"/>
    </source>
</evidence>
<evidence type="ECO:0000259" key="2">
    <source>
        <dbReference type="SMART" id="SM00976"/>
    </source>
</evidence>
<feature type="compositionally biased region" description="Polar residues" evidence="1">
    <location>
        <begin position="908"/>
        <end position="925"/>
    </location>
</feature>
<feature type="compositionally biased region" description="Polar residues" evidence="1">
    <location>
        <begin position="1195"/>
        <end position="1205"/>
    </location>
</feature>
<feature type="region of interest" description="Disordered" evidence="1">
    <location>
        <begin position="491"/>
        <end position="879"/>
    </location>
</feature>
<organism evidence="3 4">
    <name type="scientific">Penicillium malachiteum</name>
    <dbReference type="NCBI Taxonomy" id="1324776"/>
    <lineage>
        <taxon>Eukaryota</taxon>
        <taxon>Fungi</taxon>
        <taxon>Dikarya</taxon>
        <taxon>Ascomycota</taxon>
        <taxon>Pezizomycotina</taxon>
        <taxon>Eurotiomycetes</taxon>
        <taxon>Eurotiomycetidae</taxon>
        <taxon>Eurotiales</taxon>
        <taxon>Aspergillaceae</taxon>
        <taxon>Penicillium</taxon>
    </lineage>
</organism>
<feature type="region of interest" description="Disordered" evidence="1">
    <location>
        <begin position="1239"/>
        <end position="1261"/>
    </location>
</feature>
<dbReference type="GO" id="GO:0000723">
    <property type="term" value="P:telomere maintenance"/>
    <property type="evidence" value="ECO:0007669"/>
    <property type="project" value="InterPro"/>
</dbReference>
<evidence type="ECO:0000313" key="4">
    <source>
        <dbReference type="Proteomes" id="UP001215712"/>
    </source>
</evidence>
<proteinExistence type="predicted"/>
<reference evidence="3" key="2">
    <citation type="submission" date="2023-01" db="EMBL/GenBank/DDBJ databases">
        <authorList>
            <person name="Petersen C."/>
        </authorList>
    </citation>
    <scope>NUCLEOTIDE SEQUENCE</scope>
    <source>
        <strain evidence="3">IBT 17514</strain>
    </source>
</reference>
<sequence length="1261" mass="138233">MDAADQSSIPTALSQLTKVPIAQLAPTLEQKQEKCIDATTTLIWPYSSVRKSLSLLLAEPDFGLRSQHGVVKAVFHGQAAEKLAASRVGIYEDIRLSLRGSNFIANDSAETSESFIARTSADSESSVTFIEHDDPQPEPEPEPEQAPPSTPRVVTQEQTSWESPAFLRSGSNHFSSLLRSSLGISTEEDGFVPGKGRKRPRYSLQRDDWHLLEEPTSPQEANEPALDWWETDPWEKASETESIHDEETEDIPSTLPDNDVVLDNQDAIGEEENAEVVSNHDEEMEDIPDSLPHNEAVVDNQDPMNDDQGNVETTSREASPIFIKPSLDFSGDIFQTPSTEINNTLTETSTFQDRLILASHLPTDTPQLRPIPSPGLPIPSPIVSDSNDNQGYFSGLHNVTESVSLEANPIITAPDSISFSAPSPGSPPQTTSMVADPIQIPQKDEFIFTSTNLVTSQPASPIVEEQLDELVGEDVLDQTVEFVSSESVEHIETVEHVPAKEHIEETPSPRDINQASTQPAELEPRTEEIQGPVDSDMGDTGASGSDVKSENAQEEFGIESNGLAVLLQAHDTLDAEEAPGPTEPMMEDVSDANASDDDASDLSQTEMYHRRRASFSEDESVAGNEEPIYDEENEDSATYSEPQDEYDEYESQANDSESGREDLPTTPAQPEVIVLDSDSEDDSSHNHPTIPQYMQGKHATQHGSSSPRSETDASVVSNTQRQSLSEVEESDDEEAEFDEEMEVDEEEVPLYDEAESEGEENSEADGPTRFNQYDRVHDSDKEDESSVDVLARDHYSTRYSSQRSSAEEGDDQTTAPGTEAEAMSFKGYNSEDVIRTNTNSESVIDLDSDEDEDQAPEARESTFPREDSAPASQIEKAWSTRTIHMSDGANDEDMDESVSVPKAEVTFEESTGQQLLTPDATQEMSGSRPHIDDDVQAPPEEATQEFSMAPGLMLPPTSDPASNVIDQVEQAGVLSHLEHDVPDEPHAGYPLVVVPSTETTSLEEQPQAADVTPAAFSQLPSPDRHAHGLRSKLSYFAPLATLIDHFGVLVDTVSIVHEISPIAKSASGSKDYFMTIQLTDPSMAGTVLQAQIFRRYKSAMPTLAEGNAVLLRDFKVRSYDHSMILISGESSSWAVFDGSGPDAQVDGPPVEYGSEERAYASGLRNWYNEVGASMVADHMLQVSVMRDSMDREGSSVLSETGSIESPSRDVLASTRGSRRRRSHRRVTIHELRDGRRYAEVGSPSTKESIHELRDGTLYANQ</sequence>
<gene>
    <name evidence="3" type="ORF">N7493_010278</name>
</gene>
<dbReference type="EMBL" id="JAQJAN010000019">
    <property type="protein sequence ID" value="KAJ5708944.1"/>
    <property type="molecule type" value="Genomic_DNA"/>
</dbReference>
<feature type="region of interest" description="Disordered" evidence="1">
    <location>
        <begin position="905"/>
        <end position="929"/>
    </location>
</feature>
<dbReference type="GO" id="GO:0000781">
    <property type="term" value="C:chromosome, telomeric region"/>
    <property type="evidence" value="ECO:0007669"/>
    <property type="project" value="InterPro"/>
</dbReference>
<dbReference type="GO" id="GO:0003677">
    <property type="term" value="F:DNA binding"/>
    <property type="evidence" value="ECO:0007669"/>
    <property type="project" value="InterPro"/>
</dbReference>
<feature type="region of interest" description="Disordered" evidence="1">
    <location>
        <begin position="1191"/>
        <end position="1224"/>
    </location>
</feature>
<dbReference type="AlphaFoldDB" id="A0AAD6HCV3"/>
<name>A0AAD6HCV3_9EURO</name>
<keyword evidence="4" id="KW-1185">Reference proteome</keyword>
<comment type="caution">
    <text evidence="3">The sequence shown here is derived from an EMBL/GenBank/DDBJ whole genome shotgun (WGS) entry which is preliminary data.</text>
</comment>
<feature type="compositionally biased region" description="Acidic residues" evidence="1">
    <location>
        <begin position="585"/>
        <end position="600"/>
    </location>
</feature>
<dbReference type="Pfam" id="PF02765">
    <property type="entry name" value="POT1"/>
    <property type="match status" value="1"/>
</dbReference>
<dbReference type="Proteomes" id="UP001215712">
    <property type="component" value="Unassembled WGS sequence"/>
</dbReference>
<feature type="compositionally biased region" description="Polar residues" evidence="1">
    <location>
        <begin position="701"/>
        <end position="725"/>
    </location>
</feature>
<dbReference type="InterPro" id="IPR012340">
    <property type="entry name" value="NA-bd_OB-fold"/>
</dbReference>
<dbReference type="SUPFAM" id="SSF50249">
    <property type="entry name" value="Nucleic acid-binding proteins"/>
    <property type="match status" value="1"/>
</dbReference>
<feature type="domain" description="Telomeric single stranded DNA binding POT1/Cdc13" evidence="2">
    <location>
        <begin position="1036"/>
        <end position="1168"/>
    </location>
</feature>
<feature type="compositionally biased region" description="Basic and acidic residues" evidence="1">
    <location>
        <begin position="856"/>
        <end position="868"/>
    </location>
</feature>
<dbReference type="Gene3D" id="2.40.50.140">
    <property type="entry name" value="Nucleic acid-binding proteins"/>
    <property type="match status" value="1"/>
</dbReference>